<keyword evidence="3" id="KW-0547">Nucleotide-binding</keyword>
<evidence type="ECO:0000256" key="3">
    <source>
        <dbReference type="ARBA" id="ARBA00022741"/>
    </source>
</evidence>
<keyword evidence="8" id="KW-1185">Reference proteome</keyword>
<accession>A0A2P5ET16</accession>
<feature type="region of interest" description="Disordered" evidence="6">
    <location>
        <begin position="62"/>
        <end position="97"/>
    </location>
</feature>
<dbReference type="GO" id="GO:0005886">
    <property type="term" value="C:plasma membrane"/>
    <property type="evidence" value="ECO:0007669"/>
    <property type="project" value="TreeGrafter"/>
</dbReference>
<dbReference type="OrthoDB" id="1184230at2759"/>
<feature type="compositionally biased region" description="Polar residues" evidence="6">
    <location>
        <begin position="68"/>
        <end position="77"/>
    </location>
</feature>
<dbReference type="EMBL" id="JXTC01000103">
    <property type="protein sequence ID" value="PON88667.1"/>
    <property type="molecule type" value="Genomic_DNA"/>
</dbReference>
<dbReference type="GO" id="GO:0005524">
    <property type="term" value="F:ATP binding"/>
    <property type="evidence" value="ECO:0007669"/>
    <property type="project" value="UniProtKB-KW"/>
</dbReference>
<keyword evidence="1" id="KW-0723">Serine/threonine-protein kinase</keyword>
<evidence type="ECO:0000313" key="7">
    <source>
        <dbReference type="EMBL" id="PON88667.1"/>
    </source>
</evidence>
<dbReference type="SUPFAM" id="SSF56112">
    <property type="entry name" value="Protein kinase-like (PK-like)"/>
    <property type="match status" value="1"/>
</dbReference>
<organism evidence="7 8">
    <name type="scientific">Trema orientale</name>
    <name type="common">Charcoal tree</name>
    <name type="synonym">Celtis orientalis</name>
    <dbReference type="NCBI Taxonomy" id="63057"/>
    <lineage>
        <taxon>Eukaryota</taxon>
        <taxon>Viridiplantae</taxon>
        <taxon>Streptophyta</taxon>
        <taxon>Embryophyta</taxon>
        <taxon>Tracheophyta</taxon>
        <taxon>Spermatophyta</taxon>
        <taxon>Magnoliopsida</taxon>
        <taxon>eudicotyledons</taxon>
        <taxon>Gunneridae</taxon>
        <taxon>Pentapetalae</taxon>
        <taxon>rosids</taxon>
        <taxon>fabids</taxon>
        <taxon>Rosales</taxon>
        <taxon>Cannabaceae</taxon>
        <taxon>Trema</taxon>
    </lineage>
</organism>
<evidence type="ECO:0000256" key="1">
    <source>
        <dbReference type="ARBA" id="ARBA00022527"/>
    </source>
</evidence>
<reference evidence="8" key="1">
    <citation type="submission" date="2016-06" db="EMBL/GenBank/DDBJ databases">
        <title>Parallel loss of symbiosis genes in relatives of nitrogen-fixing non-legume Parasponia.</title>
        <authorList>
            <person name="Van Velzen R."/>
            <person name="Holmer R."/>
            <person name="Bu F."/>
            <person name="Rutten L."/>
            <person name="Van Zeijl A."/>
            <person name="Liu W."/>
            <person name="Santuari L."/>
            <person name="Cao Q."/>
            <person name="Sharma T."/>
            <person name="Shen D."/>
            <person name="Roswanjaya Y."/>
            <person name="Wardhani T."/>
            <person name="Kalhor M.S."/>
            <person name="Jansen J."/>
            <person name="Van den Hoogen J."/>
            <person name="Gungor B."/>
            <person name="Hartog M."/>
            <person name="Hontelez J."/>
            <person name="Verver J."/>
            <person name="Yang W.-C."/>
            <person name="Schijlen E."/>
            <person name="Repin R."/>
            <person name="Schilthuizen M."/>
            <person name="Schranz E."/>
            <person name="Heidstra R."/>
            <person name="Miyata K."/>
            <person name="Fedorova E."/>
            <person name="Kohlen W."/>
            <person name="Bisseling T."/>
            <person name="Smit S."/>
            <person name="Geurts R."/>
        </authorList>
    </citation>
    <scope>NUCLEOTIDE SEQUENCE [LARGE SCALE GENOMIC DNA]</scope>
    <source>
        <strain evidence="8">cv. RG33-2</strain>
    </source>
</reference>
<evidence type="ECO:0000256" key="5">
    <source>
        <dbReference type="ARBA" id="ARBA00022840"/>
    </source>
</evidence>
<dbReference type="STRING" id="63057.A0A2P5ET16"/>
<dbReference type="Gene3D" id="1.10.510.10">
    <property type="entry name" value="Transferase(Phosphotransferase) domain 1"/>
    <property type="match status" value="1"/>
</dbReference>
<name>A0A2P5ET16_TREOI</name>
<sequence length="97" mass="10645">MSPEYAMGGIFSEKSDVFLLEMGLDLLDQALADSSSCSLEVMRCIPVGLLCVQDHATDRPTMPDAVSMLNNETNRPQPKQPIFTFQSSSRSRSSTSK</sequence>
<feature type="compositionally biased region" description="Low complexity" evidence="6">
    <location>
        <begin position="87"/>
        <end position="97"/>
    </location>
</feature>
<dbReference type="AlphaFoldDB" id="A0A2P5ET16"/>
<proteinExistence type="predicted"/>
<evidence type="ECO:0000256" key="4">
    <source>
        <dbReference type="ARBA" id="ARBA00022777"/>
    </source>
</evidence>
<dbReference type="Proteomes" id="UP000237000">
    <property type="component" value="Unassembled WGS sequence"/>
</dbReference>
<evidence type="ECO:0000313" key="8">
    <source>
        <dbReference type="Proteomes" id="UP000237000"/>
    </source>
</evidence>
<gene>
    <name evidence="7" type="ORF">TorRG33x02_155720</name>
</gene>
<evidence type="ECO:0000256" key="2">
    <source>
        <dbReference type="ARBA" id="ARBA00022679"/>
    </source>
</evidence>
<keyword evidence="5" id="KW-0067">ATP-binding</keyword>
<dbReference type="PANTHER" id="PTHR27002">
    <property type="entry name" value="RECEPTOR-LIKE SERINE/THREONINE-PROTEIN KINASE SD1-8"/>
    <property type="match status" value="1"/>
</dbReference>
<evidence type="ECO:0000256" key="6">
    <source>
        <dbReference type="SAM" id="MobiDB-lite"/>
    </source>
</evidence>
<dbReference type="GO" id="GO:0004674">
    <property type="term" value="F:protein serine/threonine kinase activity"/>
    <property type="evidence" value="ECO:0007669"/>
    <property type="project" value="UniProtKB-KW"/>
</dbReference>
<dbReference type="InParanoid" id="A0A2P5ET16"/>
<protein>
    <submittedName>
        <fullName evidence="7">Protein kinase-like domain containing protein</fullName>
    </submittedName>
</protein>
<comment type="caution">
    <text evidence="7">The sequence shown here is derived from an EMBL/GenBank/DDBJ whole genome shotgun (WGS) entry which is preliminary data.</text>
</comment>
<keyword evidence="4 7" id="KW-0418">Kinase</keyword>
<dbReference type="PANTHER" id="PTHR27002:SF422">
    <property type="entry name" value="RECEPTOR-LIKE SERINE_THREONINE-PROTEIN KINASE"/>
    <property type="match status" value="1"/>
</dbReference>
<keyword evidence="2" id="KW-0808">Transferase</keyword>
<dbReference type="InterPro" id="IPR011009">
    <property type="entry name" value="Kinase-like_dom_sf"/>
</dbReference>